<evidence type="ECO:0000256" key="2">
    <source>
        <dbReference type="SAM" id="SignalP"/>
    </source>
</evidence>
<feature type="chain" id="PRO_5008250372" description="Pilus assembly protein PilP" evidence="2">
    <location>
        <begin position="22"/>
        <end position="171"/>
    </location>
</feature>
<dbReference type="PIRSF" id="PIRSF016481">
    <property type="entry name" value="Pilus_assembly_PilP"/>
    <property type="match status" value="1"/>
</dbReference>
<gene>
    <name evidence="3" type="ORF">A9404_06770</name>
</gene>
<feature type="region of interest" description="Disordered" evidence="1">
    <location>
        <begin position="65"/>
        <end position="86"/>
    </location>
</feature>
<dbReference type="STRING" id="1860122.A9404_06770"/>
<dbReference type="KEGG" id="haz:A9404_06770"/>
<dbReference type="PROSITE" id="PS51257">
    <property type="entry name" value="PROKAR_LIPOPROTEIN"/>
    <property type="match status" value="1"/>
</dbReference>
<evidence type="ECO:0000313" key="3">
    <source>
        <dbReference type="EMBL" id="ANJ67127.1"/>
    </source>
</evidence>
<evidence type="ECO:0008006" key="5">
    <source>
        <dbReference type="Google" id="ProtNLM"/>
    </source>
</evidence>
<name>A0A191ZGZ6_9GAMM</name>
<sequence length="171" mass="18950">MRTSKWLICMLPITLLLSGCANNMSDLKHEVDQILARPGGKIEPIPEMKPLPKYAYVESKDRTPFEPAVTQSTKKDSGISPDLNRPKEPLEMYPLDALAMKGVIQRQGKTFALVRDGDGVIHEIQVGNYMGLNYGKVTSITADKITLEEIVPDGQGGWRKQTAIVQQKATK</sequence>
<accession>A0A191ZGZ6</accession>
<reference evidence="3 4" key="1">
    <citation type="submission" date="2016-06" db="EMBL/GenBank/DDBJ databases">
        <title>Insight into the functional genes involving in sulfur oxidation in Pearl River water.</title>
        <authorList>
            <person name="Luo J."/>
            <person name="Tan X."/>
            <person name="Lin W."/>
        </authorList>
    </citation>
    <scope>NUCLEOTIDE SEQUENCE [LARGE SCALE GENOMIC DNA]</scope>
    <source>
        <strain evidence="3 4">LS2</strain>
    </source>
</reference>
<feature type="signal peptide" evidence="2">
    <location>
        <begin position="1"/>
        <end position="21"/>
    </location>
</feature>
<dbReference type="Pfam" id="PF04351">
    <property type="entry name" value="PilP"/>
    <property type="match status" value="1"/>
</dbReference>
<dbReference type="EMBL" id="CP016027">
    <property type="protein sequence ID" value="ANJ67127.1"/>
    <property type="molecule type" value="Genomic_DNA"/>
</dbReference>
<dbReference type="AlphaFoldDB" id="A0A191ZGZ6"/>
<protein>
    <recommendedName>
        <fullName evidence="5">Pilus assembly protein PilP</fullName>
    </recommendedName>
</protein>
<keyword evidence="4" id="KW-1185">Reference proteome</keyword>
<proteinExistence type="predicted"/>
<dbReference type="InterPro" id="IPR007446">
    <property type="entry name" value="PilP"/>
</dbReference>
<evidence type="ECO:0000256" key="1">
    <source>
        <dbReference type="SAM" id="MobiDB-lite"/>
    </source>
</evidence>
<dbReference type="Proteomes" id="UP000078596">
    <property type="component" value="Chromosome"/>
</dbReference>
<evidence type="ECO:0000313" key="4">
    <source>
        <dbReference type="Proteomes" id="UP000078596"/>
    </source>
</evidence>
<organism evidence="3 4">
    <name type="scientific">Halothiobacillus diazotrophicus</name>
    <dbReference type="NCBI Taxonomy" id="1860122"/>
    <lineage>
        <taxon>Bacteria</taxon>
        <taxon>Pseudomonadati</taxon>
        <taxon>Pseudomonadota</taxon>
        <taxon>Gammaproteobacteria</taxon>
        <taxon>Chromatiales</taxon>
        <taxon>Halothiobacillaceae</taxon>
        <taxon>Halothiobacillus</taxon>
    </lineage>
</organism>
<dbReference type="Gene3D" id="2.30.30.830">
    <property type="match status" value="1"/>
</dbReference>
<keyword evidence="2" id="KW-0732">Signal</keyword>